<reference evidence="1 2" key="1">
    <citation type="submission" date="2016-10" db="EMBL/GenBank/DDBJ databases">
        <authorList>
            <person name="de Groot N.N."/>
        </authorList>
    </citation>
    <scope>NUCLEOTIDE SEQUENCE [LARGE SCALE GENOMIC DNA]</scope>
    <source>
        <strain evidence="1 2">IBRC-M10418</strain>
    </source>
</reference>
<dbReference type="Proteomes" id="UP000199215">
    <property type="component" value="Unassembled WGS sequence"/>
</dbReference>
<evidence type="ECO:0000313" key="1">
    <source>
        <dbReference type="EMBL" id="SEH60859.1"/>
    </source>
</evidence>
<organism evidence="1 2">
    <name type="scientific">Halopenitus malekzadehii</name>
    <dbReference type="NCBI Taxonomy" id="1267564"/>
    <lineage>
        <taxon>Archaea</taxon>
        <taxon>Methanobacteriati</taxon>
        <taxon>Methanobacteriota</taxon>
        <taxon>Stenosarchaea group</taxon>
        <taxon>Halobacteria</taxon>
        <taxon>Halobacteriales</taxon>
        <taxon>Haloferacaceae</taxon>
        <taxon>Halopenitus</taxon>
    </lineage>
</organism>
<dbReference type="RefSeq" id="WP_092817613.1">
    <property type="nucleotide sequence ID" value="NZ_FNWU01000012.1"/>
</dbReference>
<dbReference type="STRING" id="1267564.SAMN05192561_11246"/>
<gene>
    <name evidence="1" type="ORF">SAMN05192561_11246</name>
</gene>
<protein>
    <submittedName>
        <fullName evidence="1">Uncharacterized protein</fullName>
    </submittedName>
</protein>
<dbReference type="EMBL" id="FNWU01000012">
    <property type="protein sequence ID" value="SEH60859.1"/>
    <property type="molecule type" value="Genomic_DNA"/>
</dbReference>
<keyword evidence="2" id="KW-1185">Reference proteome</keyword>
<proteinExistence type="predicted"/>
<dbReference type="AlphaFoldDB" id="A0A1H6JNJ6"/>
<dbReference type="OrthoDB" id="199604at2157"/>
<sequence length="113" mass="12597">MPESEMATVDDTDLVAFHVGDHVQDCDSDDEATLLVAGVPLQRAATYQINEDGKTVADVNPDYAAEEPVVEVIYPQRTDTHLDRKQTYAFPAARLELVAPVHDRDDNTDKERQ</sequence>
<accession>A0A1H6JNJ6</accession>
<name>A0A1H6JNJ6_9EURY</name>
<evidence type="ECO:0000313" key="2">
    <source>
        <dbReference type="Proteomes" id="UP000199215"/>
    </source>
</evidence>